<dbReference type="AlphaFoldDB" id="A0A1I1ETK4"/>
<evidence type="ECO:0000313" key="2">
    <source>
        <dbReference type="Proteomes" id="UP000240042"/>
    </source>
</evidence>
<keyword evidence="2" id="KW-1185">Reference proteome</keyword>
<protein>
    <submittedName>
        <fullName evidence="1">Uncharacterized protein</fullName>
    </submittedName>
</protein>
<accession>A0A1I1ETK4</accession>
<dbReference type="Proteomes" id="UP000240042">
    <property type="component" value="Unassembled WGS sequence"/>
</dbReference>
<dbReference type="STRING" id="34097.SAMN02745150_01172"/>
<dbReference type="RefSeq" id="WP_092319599.1">
    <property type="nucleotide sequence ID" value="NZ_FOKY01000015.1"/>
</dbReference>
<proteinExistence type="predicted"/>
<gene>
    <name evidence="1" type="ORF">SAMN02745150_01172</name>
</gene>
<evidence type="ECO:0000313" key="1">
    <source>
        <dbReference type="EMBL" id="SFB88223.1"/>
    </source>
</evidence>
<name>A0A1I1ETK4_BREAD</name>
<organism evidence="1 2">
    <name type="scientific">Brevinema andersonii</name>
    <dbReference type="NCBI Taxonomy" id="34097"/>
    <lineage>
        <taxon>Bacteria</taxon>
        <taxon>Pseudomonadati</taxon>
        <taxon>Spirochaetota</taxon>
        <taxon>Spirochaetia</taxon>
        <taxon>Brevinematales</taxon>
        <taxon>Brevinemataceae</taxon>
        <taxon>Brevinema</taxon>
    </lineage>
</organism>
<sequence>MKRRLMNRKKEATYLQVPDIVLEYPLKEKEFPEIVMPNLGIVVWCKEGSFRSSGFQTMDLPYREFHVIIKHYEFFKFMAPKIQDSLLMKECESVLPELKKEYALTLDDVLNIFDAILDKAREFTKKRLMSRYQCTIRAMNSWFERD</sequence>
<dbReference type="EMBL" id="FOKY01000015">
    <property type="protein sequence ID" value="SFB88223.1"/>
    <property type="molecule type" value="Genomic_DNA"/>
</dbReference>
<reference evidence="2" key="1">
    <citation type="submission" date="2016-10" db="EMBL/GenBank/DDBJ databases">
        <authorList>
            <person name="Varghese N."/>
            <person name="Submissions S."/>
        </authorList>
    </citation>
    <scope>NUCLEOTIDE SEQUENCE [LARGE SCALE GENOMIC DNA]</scope>
    <source>
        <strain evidence="2">ATCC 43811</strain>
    </source>
</reference>